<sequence length="496" mass="54635">MDGAPPPSIQNKRRPMVIAVPPPPRSSQNGHPRHNSAHSSTTSLSSEHHRVPGIIRYPSDSNNGVDYASSRNSTSLMNGCGSMQGPAIDRLREENARLRLRAEEITTDSNRRVEMHVAEIRMLKEETKRLRGAIGEMEGERNKARQLAHEWHKFARYSSDLVKQEVRSYDAKLKEAHGRLRRLREENVELRQICLYLDEQRHATTASRRLSARSEESDDQGCGSSDHSIEGGGEGYCLQKENSLRRICMGGEEEERTGGGGGEEKGEGLANDRLLSYIHSLESRIQHLELTTTGGGGGGVGGERREDTWRSSISPETDDLTVMEREWDGRETRERREGGENMGGSTSTMTSSGTTFCSSSMDGDDHNLMMMMTSPSSGGSSVFVDGSEGGYGHLEVRTLPPIEEELKDDLSASTERGEDGGEKRISQEVALSALLPPCMEPISSSSPRSVSEAVDALRMREQRAAAAAASAQQLQHTENLYARWSPSEPKYHLSAL</sequence>
<evidence type="ECO:0000256" key="2">
    <source>
        <dbReference type="ARBA" id="ARBA00009052"/>
    </source>
</evidence>
<evidence type="ECO:0000256" key="4">
    <source>
        <dbReference type="ARBA" id="ARBA00023054"/>
    </source>
</evidence>
<feature type="compositionally biased region" description="Low complexity" evidence="6">
    <location>
        <begin position="343"/>
        <end position="354"/>
    </location>
</feature>
<feature type="compositionally biased region" description="Basic and acidic residues" evidence="6">
    <location>
        <begin position="322"/>
        <end position="339"/>
    </location>
</feature>
<dbReference type="PANTHER" id="PTHR13546:SF15">
    <property type="entry name" value="CCDC85"/>
    <property type="match status" value="1"/>
</dbReference>
<dbReference type="Proteomes" id="UP000005239">
    <property type="component" value="Unassembled WGS sequence"/>
</dbReference>
<organism evidence="7 8">
    <name type="scientific">Pristionchus pacificus</name>
    <name type="common">Parasitic nematode worm</name>
    <dbReference type="NCBI Taxonomy" id="54126"/>
    <lineage>
        <taxon>Eukaryota</taxon>
        <taxon>Metazoa</taxon>
        <taxon>Ecdysozoa</taxon>
        <taxon>Nematoda</taxon>
        <taxon>Chromadorea</taxon>
        <taxon>Rhabditida</taxon>
        <taxon>Rhabditina</taxon>
        <taxon>Diplogasteromorpha</taxon>
        <taxon>Diplogasteroidea</taxon>
        <taxon>Neodiplogasteridae</taxon>
        <taxon>Pristionchus</taxon>
    </lineage>
</organism>
<comment type="similarity">
    <text evidence="2">Belongs to the CCDC85 family.</text>
</comment>
<evidence type="ECO:0000256" key="1">
    <source>
        <dbReference type="ARBA" id="ARBA00004536"/>
    </source>
</evidence>
<keyword evidence="3" id="KW-0965">Cell junction</keyword>
<evidence type="ECO:0000313" key="7">
    <source>
        <dbReference type="EnsemblMetazoa" id="PPA16908.1"/>
    </source>
</evidence>
<comment type="subcellular location">
    <subcellularLocation>
        <location evidence="1">Cell junction</location>
        <location evidence="1">Adherens junction</location>
    </subcellularLocation>
</comment>
<protein>
    <submittedName>
        <fullName evidence="7">Picc-1</fullName>
    </submittedName>
</protein>
<dbReference type="GO" id="GO:0005912">
    <property type="term" value="C:adherens junction"/>
    <property type="evidence" value="ECO:0007669"/>
    <property type="project" value="UniProtKB-SubCell"/>
</dbReference>
<dbReference type="Pfam" id="PF10226">
    <property type="entry name" value="CCDC85"/>
    <property type="match status" value="1"/>
</dbReference>
<keyword evidence="8" id="KW-1185">Reference proteome</keyword>
<dbReference type="PANTHER" id="PTHR13546">
    <property type="entry name" value="RE60986P"/>
    <property type="match status" value="1"/>
</dbReference>
<proteinExistence type="inferred from homology"/>
<dbReference type="EnsemblMetazoa" id="PPA16908.1">
    <property type="protein sequence ID" value="PPA16908.1"/>
    <property type="gene ID" value="WBGene00106462"/>
</dbReference>
<gene>
    <name evidence="7" type="primary">WBGene00106462</name>
</gene>
<accession>A0A8R1YDR5</accession>
<feature type="region of interest" description="Disordered" evidence="6">
    <location>
        <begin position="205"/>
        <end position="235"/>
    </location>
</feature>
<evidence type="ECO:0000256" key="6">
    <source>
        <dbReference type="SAM" id="MobiDB-lite"/>
    </source>
</evidence>
<feature type="region of interest" description="Disordered" evidence="6">
    <location>
        <begin position="289"/>
        <end position="354"/>
    </location>
</feature>
<feature type="coiled-coil region" evidence="5">
    <location>
        <begin position="88"/>
        <end position="140"/>
    </location>
</feature>
<name>A0A2A6BRQ4_PRIPA</name>
<feature type="coiled-coil region" evidence="5">
    <location>
        <begin position="166"/>
        <end position="193"/>
    </location>
</feature>
<keyword evidence="4 5" id="KW-0175">Coiled coil</keyword>
<reference evidence="7" key="2">
    <citation type="submission" date="2022-06" db="UniProtKB">
        <authorList>
            <consortium name="EnsemblMetazoa"/>
        </authorList>
    </citation>
    <scope>IDENTIFICATION</scope>
    <source>
        <strain evidence="7">PS312</strain>
    </source>
</reference>
<reference evidence="8" key="1">
    <citation type="journal article" date="2008" name="Nat. Genet.">
        <title>The Pristionchus pacificus genome provides a unique perspective on nematode lifestyle and parasitism.</title>
        <authorList>
            <person name="Dieterich C."/>
            <person name="Clifton S.W."/>
            <person name="Schuster L.N."/>
            <person name="Chinwalla A."/>
            <person name="Delehaunty K."/>
            <person name="Dinkelacker I."/>
            <person name="Fulton L."/>
            <person name="Fulton R."/>
            <person name="Godfrey J."/>
            <person name="Minx P."/>
            <person name="Mitreva M."/>
            <person name="Roeseler W."/>
            <person name="Tian H."/>
            <person name="Witte H."/>
            <person name="Yang S.P."/>
            <person name="Wilson R.K."/>
            <person name="Sommer R.J."/>
        </authorList>
    </citation>
    <scope>NUCLEOTIDE SEQUENCE [LARGE SCALE GENOMIC DNA]</scope>
    <source>
        <strain evidence="8">PS312</strain>
    </source>
</reference>
<dbReference type="InterPro" id="IPR019359">
    <property type="entry name" value="CCDC85"/>
</dbReference>
<accession>A0A2A6BRQ4</accession>
<evidence type="ECO:0000256" key="5">
    <source>
        <dbReference type="SAM" id="Coils"/>
    </source>
</evidence>
<dbReference type="AlphaFoldDB" id="A0A2A6BRQ4"/>
<evidence type="ECO:0000313" key="8">
    <source>
        <dbReference type="Proteomes" id="UP000005239"/>
    </source>
</evidence>
<evidence type="ECO:0000256" key="3">
    <source>
        <dbReference type="ARBA" id="ARBA00022949"/>
    </source>
</evidence>
<dbReference type="OrthoDB" id="10056395at2759"/>
<feature type="region of interest" description="Disordered" evidence="6">
    <location>
        <begin position="1"/>
        <end position="62"/>
    </location>
</feature>